<dbReference type="AlphaFoldDB" id="A0A699K2E3"/>
<proteinExistence type="predicted"/>
<comment type="caution">
    <text evidence="3">The sequence shown here is derived from an EMBL/GenBank/DDBJ whole genome shotgun (WGS) entry which is preliminary data.</text>
</comment>
<organism evidence="3">
    <name type="scientific">Tanacetum cinerariifolium</name>
    <name type="common">Dalmatian daisy</name>
    <name type="synonym">Chrysanthemum cinerariifolium</name>
    <dbReference type="NCBI Taxonomy" id="118510"/>
    <lineage>
        <taxon>Eukaryota</taxon>
        <taxon>Viridiplantae</taxon>
        <taxon>Streptophyta</taxon>
        <taxon>Embryophyta</taxon>
        <taxon>Tracheophyta</taxon>
        <taxon>Spermatophyta</taxon>
        <taxon>Magnoliopsida</taxon>
        <taxon>eudicotyledons</taxon>
        <taxon>Gunneridae</taxon>
        <taxon>Pentapetalae</taxon>
        <taxon>asterids</taxon>
        <taxon>campanulids</taxon>
        <taxon>Asterales</taxon>
        <taxon>Asteraceae</taxon>
        <taxon>Asteroideae</taxon>
        <taxon>Anthemideae</taxon>
        <taxon>Anthemidinae</taxon>
        <taxon>Tanacetum</taxon>
    </lineage>
</organism>
<feature type="signal peptide" evidence="2">
    <location>
        <begin position="1"/>
        <end position="18"/>
    </location>
</feature>
<feature type="chain" id="PRO_5025372001" description="Histone deacetylase 14" evidence="2">
    <location>
        <begin position="19"/>
        <end position="201"/>
    </location>
</feature>
<reference evidence="3" key="1">
    <citation type="journal article" date="2019" name="Sci. Rep.">
        <title>Draft genome of Tanacetum cinerariifolium, the natural source of mosquito coil.</title>
        <authorList>
            <person name="Yamashiro T."/>
            <person name="Shiraishi A."/>
            <person name="Satake H."/>
            <person name="Nakayama K."/>
        </authorList>
    </citation>
    <scope>NUCLEOTIDE SEQUENCE</scope>
</reference>
<evidence type="ECO:0000256" key="2">
    <source>
        <dbReference type="SAM" id="SignalP"/>
    </source>
</evidence>
<evidence type="ECO:0008006" key="4">
    <source>
        <dbReference type="Google" id="ProtNLM"/>
    </source>
</evidence>
<sequence>FFIIAVQTLGSGISILLAVGTPSTGSGNLYCQWELSPSSGNAFFQLDETQFILDANILRVALEITPIDQAYQFVSPSSGDEIIDFMNHLGYTQAIHFVSRMAVNNLYQPWRAILSMSINVSLATLLGMTDPDTQNVPYYNAYLEMVAKHHRKFAAKQGGKKKPATAKQPKPKHVKEKSSKPTLVPKPKASKKKLAKPSPAK</sequence>
<accession>A0A699K2E3</accession>
<protein>
    <recommendedName>
        <fullName evidence="4">Histone deacetylase 14</fullName>
    </recommendedName>
</protein>
<evidence type="ECO:0000313" key="3">
    <source>
        <dbReference type="EMBL" id="GFA72937.1"/>
    </source>
</evidence>
<evidence type="ECO:0000256" key="1">
    <source>
        <dbReference type="SAM" id="MobiDB-lite"/>
    </source>
</evidence>
<feature type="compositionally biased region" description="Basic residues" evidence="1">
    <location>
        <begin position="153"/>
        <end position="175"/>
    </location>
</feature>
<feature type="non-terminal residue" evidence="3">
    <location>
        <position position="1"/>
    </location>
</feature>
<dbReference type="EMBL" id="BKCJ010476899">
    <property type="protein sequence ID" value="GFA72937.1"/>
    <property type="molecule type" value="Genomic_DNA"/>
</dbReference>
<feature type="region of interest" description="Disordered" evidence="1">
    <location>
        <begin position="153"/>
        <end position="201"/>
    </location>
</feature>
<name>A0A699K2E3_TANCI</name>
<gene>
    <name evidence="3" type="ORF">Tci_644909</name>
</gene>
<keyword evidence="2" id="KW-0732">Signal</keyword>